<dbReference type="Gene3D" id="3.30.70.270">
    <property type="match status" value="1"/>
</dbReference>
<gene>
    <name evidence="6" type="ORF">AQPW35_30350</name>
</gene>
<dbReference type="CDD" id="cd00130">
    <property type="entry name" value="PAS"/>
    <property type="match status" value="1"/>
</dbReference>
<feature type="domain" description="PAC" evidence="4">
    <location>
        <begin position="418"/>
        <end position="470"/>
    </location>
</feature>
<dbReference type="InterPro" id="IPR035965">
    <property type="entry name" value="PAS-like_dom_sf"/>
</dbReference>
<evidence type="ECO:0000256" key="2">
    <source>
        <dbReference type="SAM" id="Phobius"/>
    </source>
</evidence>
<dbReference type="NCBIfam" id="TIGR00254">
    <property type="entry name" value="GGDEF"/>
    <property type="match status" value="1"/>
</dbReference>
<dbReference type="Pfam" id="PF00990">
    <property type="entry name" value="GGDEF"/>
    <property type="match status" value="1"/>
</dbReference>
<dbReference type="InterPro" id="IPR029787">
    <property type="entry name" value="Nucleotide_cyclase"/>
</dbReference>
<evidence type="ECO:0000259" key="5">
    <source>
        <dbReference type="PROSITE" id="PS50887"/>
    </source>
</evidence>
<feature type="region of interest" description="Disordered" evidence="1">
    <location>
        <begin position="628"/>
        <end position="652"/>
    </location>
</feature>
<dbReference type="PROSITE" id="PS50113">
    <property type="entry name" value="PAC"/>
    <property type="match status" value="1"/>
</dbReference>
<dbReference type="RefSeq" id="WP_137733688.1">
    <property type="nucleotide sequence ID" value="NZ_BJCL01000007.1"/>
</dbReference>
<feature type="compositionally biased region" description="Acidic residues" evidence="1">
    <location>
        <begin position="643"/>
        <end position="652"/>
    </location>
</feature>
<name>A0A480AQW6_9BURK</name>
<dbReference type="CDD" id="cd12914">
    <property type="entry name" value="PDC1_DGC_like"/>
    <property type="match status" value="1"/>
</dbReference>
<dbReference type="PROSITE" id="PS50112">
    <property type="entry name" value="PAS"/>
    <property type="match status" value="1"/>
</dbReference>
<dbReference type="CDD" id="cd12915">
    <property type="entry name" value="PDC2_DGC_like"/>
    <property type="match status" value="1"/>
</dbReference>
<reference evidence="7" key="1">
    <citation type="submission" date="2019-03" db="EMBL/GenBank/DDBJ databases">
        <title>Aquabacterium pictum sp.nov., the first bacteriochlorophyll a-containing freshwater bacterium in the genus Aquabacterium of the class Betaproteobacteria.</title>
        <authorList>
            <person name="Hirose S."/>
            <person name="Tank M."/>
            <person name="Hara E."/>
            <person name="Tamaki H."/>
            <person name="Takaichi S."/>
            <person name="Haruta S."/>
            <person name="Hanada S."/>
        </authorList>
    </citation>
    <scope>NUCLEOTIDE SEQUENCE [LARGE SCALE GENOMIC DNA]</scope>
    <source>
        <strain evidence="7">W35</strain>
    </source>
</reference>
<dbReference type="Proteomes" id="UP000301751">
    <property type="component" value="Unassembled WGS sequence"/>
</dbReference>
<dbReference type="Pfam" id="PF08448">
    <property type="entry name" value="PAS_4"/>
    <property type="match status" value="1"/>
</dbReference>
<dbReference type="SMART" id="SM00086">
    <property type="entry name" value="PAC"/>
    <property type="match status" value="1"/>
</dbReference>
<dbReference type="PANTHER" id="PTHR46663:SF3">
    <property type="entry name" value="SLL0267 PROTEIN"/>
    <property type="match status" value="1"/>
</dbReference>
<dbReference type="AlphaFoldDB" id="A0A480AQW6"/>
<dbReference type="InterPro" id="IPR000700">
    <property type="entry name" value="PAS-assoc_C"/>
</dbReference>
<accession>A0A480AQW6</accession>
<dbReference type="InterPro" id="IPR052163">
    <property type="entry name" value="DGC-Regulatory_Protein"/>
</dbReference>
<dbReference type="CDD" id="cd01949">
    <property type="entry name" value="GGDEF"/>
    <property type="match status" value="1"/>
</dbReference>
<dbReference type="SUPFAM" id="SSF55785">
    <property type="entry name" value="PYP-like sensor domain (PAS domain)"/>
    <property type="match status" value="1"/>
</dbReference>
<evidence type="ECO:0000259" key="3">
    <source>
        <dbReference type="PROSITE" id="PS50112"/>
    </source>
</evidence>
<sequence length="652" mass="70420">MQMPGASPPPAHGAARRGRRADWAPHAPLLLAVALLLVLLASVSIWQERVRQRERAVASTQNLARLLEAQVADVLTKTDVLLQAAALQWRELAPYEGPAAMTGALHSLAAAVPGLQNLRVADAAGNWRLRVSSSGPPVAVTEVLTPTPLDGSDAEALARARADGSGGLQVSGPLRRGADQPWVLVLGRPIPGTGRQPAGWVSVDLPVTRFDALFSAIDLGEQGAATIRTERLALVYRRPWPREGMGAAVGTSGVSQELREALAANPQAGEYEAPTALDGRARINTYRQVQGFPLLLLVGLPEDEFPNGWNTVDAAIITLAGATLVLAMMATSALVRVQRRALDDVQRQLAAIVASSQDAIVSETHEGVVTSWNRGAEQMFGYTAAEMIGHSLLRLVPPDRREETAELLTRVARGEPVAHFETERLHRDGHRISISMSISPVVDQQGRVLGRARIARDITAQKALAEEVRQLAFLDPLTRLPNRRLLMDRLLHAQQTSRRLGTHGAVLFLDLDGFKQLNDRLGHEAGDQWLVLVAQRLREAVRETDTVARLGGDEFVVVCENLGADATQANGHVALLSDKIGTLLAQPAVLAGQVWQGRCSIGPRLFLGTDEPPERLLADADQAMYRQKQQRRAAAAPQQLAMAEDDSEYGDL</sequence>
<feature type="compositionally biased region" description="Low complexity" evidence="1">
    <location>
        <begin position="628"/>
        <end position="642"/>
    </location>
</feature>
<dbReference type="PANTHER" id="PTHR46663">
    <property type="entry name" value="DIGUANYLATE CYCLASE DGCT-RELATED"/>
    <property type="match status" value="1"/>
</dbReference>
<dbReference type="InterPro" id="IPR000014">
    <property type="entry name" value="PAS"/>
</dbReference>
<evidence type="ECO:0000313" key="6">
    <source>
        <dbReference type="EMBL" id="GCL63954.1"/>
    </source>
</evidence>
<feature type="domain" description="PAS" evidence="3">
    <location>
        <begin position="345"/>
        <end position="415"/>
    </location>
</feature>
<evidence type="ECO:0000256" key="1">
    <source>
        <dbReference type="SAM" id="MobiDB-lite"/>
    </source>
</evidence>
<evidence type="ECO:0000313" key="7">
    <source>
        <dbReference type="Proteomes" id="UP000301751"/>
    </source>
</evidence>
<dbReference type="EMBL" id="BJCL01000007">
    <property type="protein sequence ID" value="GCL63954.1"/>
    <property type="molecule type" value="Genomic_DNA"/>
</dbReference>
<dbReference type="Gene3D" id="3.30.450.20">
    <property type="entry name" value="PAS domain"/>
    <property type="match status" value="3"/>
</dbReference>
<keyword evidence="2" id="KW-1133">Transmembrane helix</keyword>
<feature type="domain" description="GGDEF" evidence="5">
    <location>
        <begin position="502"/>
        <end position="640"/>
    </location>
</feature>
<evidence type="ECO:0000259" key="4">
    <source>
        <dbReference type="PROSITE" id="PS50113"/>
    </source>
</evidence>
<dbReference type="OrthoDB" id="3687827at2"/>
<dbReference type="SMART" id="SM00091">
    <property type="entry name" value="PAS"/>
    <property type="match status" value="1"/>
</dbReference>
<feature type="transmembrane region" description="Helical" evidence="2">
    <location>
        <begin position="27"/>
        <end position="46"/>
    </location>
</feature>
<protein>
    <recommendedName>
        <fullName evidence="8">Diguanylate cyclase</fullName>
    </recommendedName>
</protein>
<dbReference type="PROSITE" id="PS50887">
    <property type="entry name" value="GGDEF"/>
    <property type="match status" value="1"/>
</dbReference>
<dbReference type="InterPro" id="IPR043128">
    <property type="entry name" value="Rev_trsase/Diguanyl_cyclase"/>
</dbReference>
<dbReference type="InterPro" id="IPR001610">
    <property type="entry name" value="PAC"/>
</dbReference>
<dbReference type="NCBIfam" id="TIGR00229">
    <property type="entry name" value="sensory_box"/>
    <property type="match status" value="1"/>
</dbReference>
<dbReference type="SMART" id="SM00267">
    <property type="entry name" value="GGDEF"/>
    <property type="match status" value="1"/>
</dbReference>
<dbReference type="SUPFAM" id="SSF55073">
    <property type="entry name" value="Nucleotide cyclase"/>
    <property type="match status" value="1"/>
</dbReference>
<keyword evidence="2" id="KW-0812">Transmembrane</keyword>
<organism evidence="6 7">
    <name type="scientific">Pseudaquabacterium pictum</name>
    <dbReference type="NCBI Taxonomy" id="2315236"/>
    <lineage>
        <taxon>Bacteria</taxon>
        <taxon>Pseudomonadati</taxon>
        <taxon>Pseudomonadota</taxon>
        <taxon>Betaproteobacteria</taxon>
        <taxon>Burkholderiales</taxon>
        <taxon>Sphaerotilaceae</taxon>
        <taxon>Pseudaquabacterium</taxon>
    </lineage>
</organism>
<keyword evidence="7" id="KW-1185">Reference proteome</keyword>
<dbReference type="InterPro" id="IPR000160">
    <property type="entry name" value="GGDEF_dom"/>
</dbReference>
<dbReference type="InterPro" id="IPR013656">
    <property type="entry name" value="PAS_4"/>
</dbReference>
<proteinExistence type="predicted"/>
<feature type="transmembrane region" description="Helical" evidence="2">
    <location>
        <begin position="314"/>
        <end position="335"/>
    </location>
</feature>
<keyword evidence="2" id="KW-0472">Membrane</keyword>
<comment type="caution">
    <text evidence="6">The sequence shown here is derived from an EMBL/GenBank/DDBJ whole genome shotgun (WGS) entry which is preliminary data.</text>
</comment>
<evidence type="ECO:0008006" key="8">
    <source>
        <dbReference type="Google" id="ProtNLM"/>
    </source>
</evidence>